<proteinExistence type="inferred from homology"/>
<keyword evidence="3" id="KW-1185">Reference proteome</keyword>
<name>A0A4R6INA8_9BACT</name>
<protein>
    <submittedName>
        <fullName evidence="2">Putative YphP/YqiW family bacilliredoxin</fullName>
    </submittedName>
</protein>
<evidence type="ECO:0000313" key="2">
    <source>
        <dbReference type="EMBL" id="TDO23627.1"/>
    </source>
</evidence>
<evidence type="ECO:0000256" key="1">
    <source>
        <dbReference type="ARBA" id="ARBA00038305"/>
    </source>
</evidence>
<dbReference type="PANTHER" id="PTHR40052">
    <property type="entry name" value="UPF0403 PROTEIN YQIW-RELATED"/>
    <property type="match status" value="1"/>
</dbReference>
<dbReference type="Pfam" id="PF06491">
    <property type="entry name" value="Disulph_isomer"/>
    <property type="match status" value="1"/>
</dbReference>
<gene>
    <name evidence="2" type="ORF">BC659_3240</name>
</gene>
<dbReference type="Proteomes" id="UP000295741">
    <property type="component" value="Unassembled WGS sequence"/>
</dbReference>
<comment type="caution">
    <text evidence="2">The sequence shown here is derived from an EMBL/GenBank/DDBJ whole genome shotgun (WGS) entry which is preliminary data.</text>
</comment>
<comment type="similarity">
    <text evidence="1">Belongs to the bacilliredoxin family.</text>
</comment>
<dbReference type="InterPro" id="IPR009474">
    <property type="entry name" value="BrxB/BrxA"/>
</dbReference>
<dbReference type="PANTHER" id="PTHR40052:SF2">
    <property type="entry name" value="BACILLIREDOXIN BRXA"/>
    <property type="match status" value="1"/>
</dbReference>
<organism evidence="2 3">
    <name type="scientific">Sediminibacterium goheungense</name>
    <dbReference type="NCBI Taxonomy" id="1086393"/>
    <lineage>
        <taxon>Bacteria</taxon>
        <taxon>Pseudomonadati</taxon>
        <taxon>Bacteroidota</taxon>
        <taxon>Chitinophagia</taxon>
        <taxon>Chitinophagales</taxon>
        <taxon>Chitinophagaceae</taxon>
        <taxon>Sediminibacterium</taxon>
    </lineage>
</organism>
<reference evidence="2 3" key="1">
    <citation type="submission" date="2019-03" db="EMBL/GenBank/DDBJ databases">
        <title>Genomic Encyclopedia of Archaeal and Bacterial Type Strains, Phase II (KMG-II): from individual species to whole genera.</title>
        <authorList>
            <person name="Goeker M."/>
        </authorList>
    </citation>
    <scope>NUCLEOTIDE SEQUENCE [LARGE SCALE GENOMIC DNA]</scope>
    <source>
        <strain evidence="2 3">DSM 28323</strain>
    </source>
</reference>
<dbReference type="NCBIfam" id="TIGR04191">
    <property type="entry name" value="YphP_YqiW"/>
    <property type="match status" value="1"/>
</dbReference>
<dbReference type="EMBL" id="SNWP01000015">
    <property type="protein sequence ID" value="TDO23627.1"/>
    <property type="molecule type" value="Genomic_DNA"/>
</dbReference>
<dbReference type="Gene3D" id="3.40.30.10">
    <property type="entry name" value="Glutaredoxin"/>
    <property type="match status" value="1"/>
</dbReference>
<accession>A0A4R6INA8</accession>
<sequence>MAVILMVSVTTFNPNFVFYQIKSAFMYPAEIVLPMKAELTDSGFEELLSASDVDNMLQQKGTTLVVINSVCGCAAGTCRPGVLMAVQNSTKRPDHLSTSFAGFDIEAVNKVREHLLPYPPSSPAIALFKDGQLVSMVERHQIEGRPAQVIAQHLISVFDEHCN</sequence>
<dbReference type="AlphaFoldDB" id="A0A4R6INA8"/>
<evidence type="ECO:0000313" key="3">
    <source>
        <dbReference type="Proteomes" id="UP000295741"/>
    </source>
</evidence>